<dbReference type="Proteomes" id="UP000072421">
    <property type="component" value="Chromosome"/>
</dbReference>
<dbReference type="Gene3D" id="3.10.129.10">
    <property type="entry name" value="Hotdog Thioesterase"/>
    <property type="match status" value="1"/>
</dbReference>
<accession>A0A127P9V7</accession>
<dbReference type="CDD" id="cd00586">
    <property type="entry name" value="4HBT"/>
    <property type="match status" value="1"/>
</dbReference>
<dbReference type="OrthoDB" id="3727779at2"/>
<dbReference type="PATRIC" id="fig|158899.10.peg.1895"/>
<reference evidence="1 2" key="1">
    <citation type="submission" date="2015-11" db="EMBL/GenBank/DDBJ databases">
        <title>Exploring the genomic traits of fungus-feeding bacterial genus Collimonas.</title>
        <authorList>
            <person name="Song C."/>
            <person name="Schmidt R."/>
            <person name="de Jager V."/>
            <person name="Krzyzanowska D."/>
            <person name="Jongedijk E."/>
            <person name="Cankar K."/>
            <person name="Beekwilder J."/>
            <person name="van Veen A."/>
            <person name="de Boer W."/>
            <person name="van Veen J.A."/>
            <person name="Garbeva P."/>
        </authorList>
    </citation>
    <scope>NUCLEOTIDE SEQUENCE [LARGE SCALE GENOMIC DNA]</scope>
    <source>
        <strain evidence="1 2">Ter6</strain>
    </source>
</reference>
<dbReference type="SUPFAM" id="SSF54637">
    <property type="entry name" value="Thioesterase/thiol ester dehydrase-isomerase"/>
    <property type="match status" value="1"/>
</dbReference>
<proteinExistence type="predicted"/>
<evidence type="ECO:0000313" key="1">
    <source>
        <dbReference type="EMBL" id="AMO94586.1"/>
    </source>
</evidence>
<sequence length="158" mass="17770">MNLFLRLFYVLLSSFFRPRLTVGKTVSEISMLTMPNDLDINLHVNNGRYLTLCDLSRVDVFIRTGLARVMIKQGWMPIIAEHTMTYRKSLGMFKKFKATLEITHWDEKYFFMTHRFSVNGTIIADGTSKGVVKGKQGVVPPDAVIAAVLAANGGAVLR</sequence>
<dbReference type="InterPro" id="IPR029069">
    <property type="entry name" value="HotDog_dom_sf"/>
</dbReference>
<name>A0A127P9V7_9BURK</name>
<dbReference type="InterPro" id="IPR051490">
    <property type="entry name" value="THEM6_lcsJ_thioesterase"/>
</dbReference>
<dbReference type="RefSeq" id="WP_061539607.1">
    <property type="nucleotide sequence ID" value="NZ_CP013232.1"/>
</dbReference>
<dbReference type="EMBL" id="CP013232">
    <property type="protein sequence ID" value="AMO94586.1"/>
    <property type="molecule type" value="Genomic_DNA"/>
</dbReference>
<dbReference type="PANTHER" id="PTHR12475:SF4">
    <property type="entry name" value="PROTEIN THEM6"/>
    <property type="match status" value="1"/>
</dbReference>
<organism evidence="1">
    <name type="scientific">Collimonas fungivorans</name>
    <dbReference type="NCBI Taxonomy" id="158899"/>
    <lineage>
        <taxon>Bacteria</taxon>
        <taxon>Pseudomonadati</taxon>
        <taxon>Pseudomonadota</taxon>
        <taxon>Betaproteobacteria</taxon>
        <taxon>Burkholderiales</taxon>
        <taxon>Oxalobacteraceae</taxon>
        <taxon>Collimonas</taxon>
    </lineage>
</organism>
<protein>
    <submittedName>
        <fullName evidence="1">Thioesterase superfamily protein</fullName>
    </submittedName>
</protein>
<evidence type="ECO:0000313" key="2">
    <source>
        <dbReference type="Proteomes" id="UP000072421"/>
    </source>
</evidence>
<dbReference type="Pfam" id="PF13279">
    <property type="entry name" value="4HBT_2"/>
    <property type="match status" value="1"/>
</dbReference>
<dbReference type="PANTHER" id="PTHR12475">
    <property type="match status" value="1"/>
</dbReference>
<gene>
    <name evidence="1" type="ORF">CFter6_1891</name>
</gene>
<dbReference type="AlphaFoldDB" id="A0A127P9V7"/>